<keyword evidence="6 11" id="KW-1133">Transmembrane helix</keyword>
<evidence type="ECO:0000256" key="5">
    <source>
        <dbReference type="ARBA" id="ARBA00022968"/>
    </source>
</evidence>
<dbReference type="OMA" id="ICIFTYI"/>
<evidence type="ECO:0000256" key="4">
    <source>
        <dbReference type="ARBA" id="ARBA00022824"/>
    </source>
</evidence>
<organism evidence="12 13">
    <name type="scientific">Trachipleistophora hominis</name>
    <name type="common">Microsporidian parasite</name>
    <dbReference type="NCBI Taxonomy" id="72359"/>
    <lineage>
        <taxon>Eukaryota</taxon>
        <taxon>Fungi</taxon>
        <taxon>Fungi incertae sedis</taxon>
        <taxon>Microsporidia</taxon>
        <taxon>Pleistophoridae</taxon>
        <taxon>Trachipleistophora</taxon>
    </lineage>
</organism>
<dbReference type="PANTHER" id="PTHR12804">
    <property type="entry name" value="MICROSOMAL SIGNAL PEPTIDASE 23 KD SUBUNIT SPC22/23"/>
    <property type="match status" value="1"/>
</dbReference>
<evidence type="ECO:0000256" key="9">
    <source>
        <dbReference type="ARBA" id="ARBA00033146"/>
    </source>
</evidence>
<dbReference type="GO" id="GO:0005787">
    <property type="term" value="C:signal peptidase complex"/>
    <property type="evidence" value="ECO:0007669"/>
    <property type="project" value="InterPro"/>
</dbReference>
<keyword evidence="3 11" id="KW-0812">Transmembrane</keyword>
<gene>
    <name evidence="12" type="ORF">THOM_1687</name>
</gene>
<proteinExistence type="inferred from homology"/>
<comment type="similarity">
    <text evidence="2">Belongs to the SPCS3 family.</text>
</comment>
<dbReference type="OrthoDB" id="10261524at2759"/>
<accession>L7JVD5</accession>
<feature type="transmembrane region" description="Helical" evidence="11">
    <location>
        <begin position="14"/>
        <end position="33"/>
    </location>
</feature>
<dbReference type="Pfam" id="PF04573">
    <property type="entry name" value="SPC22"/>
    <property type="match status" value="1"/>
</dbReference>
<dbReference type="HOGENOM" id="CLU_142364_0_0_1"/>
<dbReference type="InterPro" id="IPR007653">
    <property type="entry name" value="SPC3"/>
</dbReference>
<comment type="subcellular location">
    <subcellularLocation>
        <location evidence="1">Endoplasmic reticulum membrane</location>
        <topology evidence="1">Single-pass type II membrane protein</topology>
    </subcellularLocation>
</comment>
<keyword evidence="7 11" id="KW-0472">Membrane</keyword>
<evidence type="ECO:0000313" key="13">
    <source>
        <dbReference type="Proteomes" id="UP000011185"/>
    </source>
</evidence>
<dbReference type="GO" id="GO:0006465">
    <property type="term" value="P:signal peptide processing"/>
    <property type="evidence" value="ECO:0007669"/>
    <property type="project" value="InterPro"/>
</dbReference>
<evidence type="ECO:0000256" key="7">
    <source>
        <dbReference type="ARBA" id="ARBA00023136"/>
    </source>
</evidence>
<dbReference type="AlphaFoldDB" id="L7JVD5"/>
<evidence type="ECO:0000256" key="2">
    <source>
        <dbReference type="ARBA" id="ARBA00009289"/>
    </source>
</evidence>
<keyword evidence="13" id="KW-1185">Reference proteome</keyword>
<evidence type="ECO:0000256" key="3">
    <source>
        <dbReference type="ARBA" id="ARBA00022692"/>
    </source>
</evidence>
<evidence type="ECO:0000256" key="8">
    <source>
        <dbReference type="ARBA" id="ARBA00029556"/>
    </source>
</evidence>
<evidence type="ECO:0000256" key="6">
    <source>
        <dbReference type="ARBA" id="ARBA00022989"/>
    </source>
</evidence>
<evidence type="ECO:0000256" key="10">
    <source>
        <dbReference type="ARBA" id="ARBA00045670"/>
    </source>
</evidence>
<evidence type="ECO:0000313" key="12">
    <source>
        <dbReference type="EMBL" id="ELQ75389.1"/>
    </source>
</evidence>
<protein>
    <recommendedName>
        <fullName evidence="8">Signal peptidase complex subunit 3</fullName>
    </recommendedName>
    <alternativeName>
        <fullName evidence="9">Microsomal signal peptidase subunit 3</fullName>
    </alternativeName>
</protein>
<reference evidence="12 13" key="1">
    <citation type="journal article" date="2012" name="PLoS Pathog.">
        <title>The genome of the obligate intracellular parasite Trachipleistophora hominis: new insights into microsporidian genome dynamics and reductive evolution.</title>
        <authorList>
            <person name="Heinz E."/>
            <person name="Williams T.A."/>
            <person name="Nakjang S."/>
            <person name="Noel C.J."/>
            <person name="Swan D.C."/>
            <person name="Goldberg A.V."/>
            <person name="Harris S.R."/>
            <person name="Weinmaier T."/>
            <person name="Markert S."/>
            <person name="Becher D."/>
            <person name="Bernhardt J."/>
            <person name="Dagan T."/>
            <person name="Hacker C."/>
            <person name="Lucocq J.M."/>
            <person name="Schweder T."/>
            <person name="Rattei T."/>
            <person name="Hall N."/>
            <person name="Hirt R.P."/>
            <person name="Embley T.M."/>
        </authorList>
    </citation>
    <scope>NUCLEOTIDE SEQUENCE [LARGE SCALE GENOMIC DNA]</scope>
</reference>
<dbReference type="PANTHER" id="PTHR12804:SF0">
    <property type="entry name" value="SIGNAL PEPTIDASE COMPLEX SUBUNIT 3"/>
    <property type="match status" value="1"/>
</dbReference>
<dbReference type="EMBL" id="JH993966">
    <property type="protein sequence ID" value="ELQ75389.1"/>
    <property type="molecule type" value="Genomic_DNA"/>
</dbReference>
<keyword evidence="5" id="KW-0735">Signal-anchor</keyword>
<sequence length="157" mass="18167">MHSVSSRIVALSSILFNATTILLFCICIFTYIADKRRAPCNLQIVSIQPVTTHNVGKNVVFNPQIDLREYFHLNVKQIFVYLRMHNKNNSEMVWSEIVKKNDSKRFYERLVNTYRFFDIADGAKIRFELRGCVFPYVGIVQDKLLGSVVTTVKRSGK</sequence>
<comment type="function">
    <text evidence="10">Essential component of the signal peptidase complex (SPC) which catalyzes the cleavage of N-terminal signal sequences from nascent proteins as they are translocated into the lumen of the endoplasmic reticulum. Essential for the SPC catalytic activity, possibly by stabilizing and positioning the active center of the complex close to the lumenal surface. Essential for viability.</text>
</comment>
<evidence type="ECO:0000256" key="1">
    <source>
        <dbReference type="ARBA" id="ARBA00004648"/>
    </source>
</evidence>
<dbReference type="GO" id="GO:0045047">
    <property type="term" value="P:protein targeting to ER"/>
    <property type="evidence" value="ECO:0007669"/>
    <property type="project" value="TreeGrafter"/>
</dbReference>
<dbReference type="Proteomes" id="UP000011185">
    <property type="component" value="Unassembled WGS sequence"/>
</dbReference>
<dbReference type="VEuPathDB" id="MicrosporidiaDB:THOM_1687"/>
<name>L7JVD5_TRAHO</name>
<dbReference type="InParanoid" id="L7JVD5"/>
<keyword evidence="4" id="KW-0256">Endoplasmic reticulum</keyword>
<evidence type="ECO:0000256" key="11">
    <source>
        <dbReference type="SAM" id="Phobius"/>
    </source>
</evidence>
<dbReference type="STRING" id="72359.L7JVD5"/>